<evidence type="ECO:0000256" key="3">
    <source>
        <dbReference type="ARBA" id="ARBA00022692"/>
    </source>
</evidence>
<name>A0A365QGV7_9BURK</name>
<protein>
    <recommendedName>
        <fullName evidence="8">Type IV secretion system coupling protein TraD DNA-binding domain-containing protein</fullName>
    </recommendedName>
</protein>
<evidence type="ECO:0000313" key="9">
    <source>
        <dbReference type="EMBL" id="RBB31870.1"/>
    </source>
</evidence>
<gene>
    <name evidence="9" type="ORF">DPV79_40130</name>
</gene>
<dbReference type="Proteomes" id="UP000252458">
    <property type="component" value="Unassembled WGS sequence"/>
</dbReference>
<keyword evidence="5 7" id="KW-0472">Membrane</keyword>
<keyword evidence="10" id="KW-1185">Reference proteome</keyword>
<dbReference type="EMBL" id="QMFZ01000073">
    <property type="protein sequence ID" value="RBB31870.1"/>
    <property type="molecule type" value="Genomic_DNA"/>
</dbReference>
<dbReference type="SUPFAM" id="SSF52540">
    <property type="entry name" value="P-loop containing nucleoside triphosphate hydrolases"/>
    <property type="match status" value="1"/>
</dbReference>
<dbReference type="InterPro" id="IPR019476">
    <property type="entry name" value="T4SS_TraD_DNA-bd"/>
</dbReference>
<evidence type="ECO:0000256" key="1">
    <source>
        <dbReference type="ARBA" id="ARBA00004651"/>
    </source>
</evidence>
<feature type="transmembrane region" description="Helical" evidence="7">
    <location>
        <begin position="389"/>
        <end position="410"/>
    </location>
</feature>
<keyword evidence="3 7" id="KW-0812">Transmembrane</keyword>
<feature type="region of interest" description="Disordered" evidence="6">
    <location>
        <begin position="579"/>
        <end position="616"/>
    </location>
</feature>
<feature type="transmembrane region" description="Helical" evidence="7">
    <location>
        <begin position="103"/>
        <end position="124"/>
    </location>
</feature>
<feature type="domain" description="Type IV secretion system coupling protein TraD DNA-binding" evidence="8">
    <location>
        <begin position="167"/>
        <end position="556"/>
    </location>
</feature>
<evidence type="ECO:0000256" key="5">
    <source>
        <dbReference type="ARBA" id="ARBA00023136"/>
    </source>
</evidence>
<proteinExistence type="predicted"/>
<comment type="subcellular location">
    <subcellularLocation>
        <location evidence="1">Cell membrane</location>
        <topology evidence="1">Multi-pass membrane protein</topology>
    </subcellularLocation>
</comment>
<dbReference type="InterPro" id="IPR051539">
    <property type="entry name" value="T4SS-coupling_protein"/>
</dbReference>
<reference evidence="9 10" key="1">
    <citation type="submission" date="2018-06" db="EMBL/GenBank/DDBJ databases">
        <title>Draft genome sequence of Burkholderia reimsis strain BE51 isolated from a French agricultural soil.</title>
        <authorList>
            <person name="Esmaeel Q."/>
        </authorList>
    </citation>
    <scope>NUCLEOTIDE SEQUENCE [LARGE SCALE GENOMIC DNA]</scope>
    <source>
        <strain evidence="9 10">BE51</strain>
    </source>
</reference>
<feature type="transmembrane region" description="Helical" evidence="7">
    <location>
        <begin position="65"/>
        <end position="83"/>
    </location>
</feature>
<evidence type="ECO:0000256" key="7">
    <source>
        <dbReference type="SAM" id="Phobius"/>
    </source>
</evidence>
<evidence type="ECO:0000256" key="6">
    <source>
        <dbReference type="SAM" id="MobiDB-lite"/>
    </source>
</evidence>
<dbReference type="InterPro" id="IPR027417">
    <property type="entry name" value="P-loop_NTPase"/>
</dbReference>
<dbReference type="Gene3D" id="3.40.50.300">
    <property type="entry name" value="P-loop containing nucleotide triphosphate hydrolases"/>
    <property type="match status" value="2"/>
</dbReference>
<feature type="compositionally biased region" description="Acidic residues" evidence="6">
    <location>
        <begin position="585"/>
        <end position="599"/>
    </location>
</feature>
<dbReference type="Pfam" id="PF10412">
    <property type="entry name" value="TrwB_AAD_bind"/>
    <property type="match status" value="1"/>
</dbReference>
<keyword evidence="4 7" id="KW-1133">Transmembrane helix</keyword>
<accession>A0A365QGV7</accession>
<evidence type="ECO:0000256" key="2">
    <source>
        <dbReference type="ARBA" id="ARBA00022475"/>
    </source>
</evidence>
<organism evidence="9 10">
    <name type="scientific">Burkholderia reimsis</name>
    <dbReference type="NCBI Taxonomy" id="2234132"/>
    <lineage>
        <taxon>Bacteria</taxon>
        <taxon>Pseudomonadati</taxon>
        <taxon>Pseudomonadota</taxon>
        <taxon>Betaproteobacteria</taxon>
        <taxon>Burkholderiales</taxon>
        <taxon>Burkholderiaceae</taxon>
        <taxon>Burkholderia</taxon>
    </lineage>
</organism>
<dbReference type="PANTHER" id="PTHR37937:SF1">
    <property type="entry name" value="CONJUGATIVE TRANSFER: DNA TRANSPORT"/>
    <property type="match status" value="1"/>
</dbReference>
<sequence>MAINKRSRLDDFTRGSDALWHSIHMATAGIQRLAIVAGAVALTLFSGLLLLVTNAVEREVIFKHYLAELLVALGVNIGIKLPIGGGVELSASQAADITGQVIGWRGFMVFVIAAVSVGVGVFVAKRVATHKLKLGADEATDKFLRGQKMVGADELSAMTKPRVQADYKVGGVGIPDELMTRNAAFMGGMGAGKTQAICGVIDASRPSMKAVVYDTKGDYIQKYYDTARGDIILNPMDLRCAAWSIFDDMVDDVDYRTVARFFIPDAEGGNGQNQIFVNGGRKVLEDVMKLVKMGSDFEKSMSEVARVAMRMPLAELHNYLVRYELDSAELMTPDNQKAAGSFRMEIVTAPALGFFKLFSSNGFSIRQFIESDSKGWLFLASNPKQHEAIAPFVAVWLELAVLAALSGPLVDHMRVQFVLDELATLPRLNALPRSMTLGREYGISTLIGMQNEAQGRHIYGDLPFRTMMANAQTKAIFRTDEAESAKALATFLGSQEVDEAMAGNTHVADTARDSNQIGRKRAETALVMPSQIQTLPDLTAYLKVAGGYPVAEVTIPYIKRPIIASAFEPRPLPAIEQREPIAPADVDELPPDLPDDYEWPTEVPPELLADDHGGLF</sequence>
<evidence type="ECO:0000313" key="10">
    <source>
        <dbReference type="Proteomes" id="UP000252458"/>
    </source>
</evidence>
<comment type="caution">
    <text evidence="9">The sequence shown here is derived from an EMBL/GenBank/DDBJ whole genome shotgun (WGS) entry which is preliminary data.</text>
</comment>
<evidence type="ECO:0000259" key="8">
    <source>
        <dbReference type="Pfam" id="PF10412"/>
    </source>
</evidence>
<keyword evidence="2" id="KW-1003">Cell membrane</keyword>
<dbReference type="PANTHER" id="PTHR37937">
    <property type="entry name" value="CONJUGATIVE TRANSFER: DNA TRANSPORT"/>
    <property type="match status" value="1"/>
</dbReference>
<evidence type="ECO:0000256" key="4">
    <source>
        <dbReference type="ARBA" id="ARBA00022989"/>
    </source>
</evidence>
<dbReference type="AlphaFoldDB" id="A0A365QGV7"/>
<dbReference type="CDD" id="cd01127">
    <property type="entry name" value="TrwB_TraG_TraD_VirD4"/>
    <property type="match status" value="1"/>
</dbReference>
<dbReference type="RefSeq" id="WP_113048014.1">
    <property type="nucleotide sequence ID" value="NZ_QMFZ01000073.1"/>
</dbReference>
<feature type="transmembrane region" description="Helical" evidence="7">
    <location>
        <begin position="33"/>
        <end position="53"/>
    </location>
</feature>
<dbReference type="GO" id="GO:0005886">
    <property type="term" value="C:plasma membrane"/>
    <property type="evidence" value="ECO:0007669"/>
    <property type="project" value="UniProtKB-SubCell"/>
</dbReference>